<proteinExistence type="predicted"/>
<name>A0ABT1SM64_9FIRM</name>
<keyword evidence="3" id="KW-1185">Reference proteome</keyword>
<protein>
    <recommendedName>
        <fullName evidence="4">Lipoprotein</fullName>
    </recommendedName>
</protein>
<dbReference type="PROSITE" id="PS51257">
    <property type="entry name" value="PROKAR_LIPOPROTEIN"/>
    <property type="match status" value="1"/>
</dbReference>
<organism evidence="2 3">
    <name type="scientific">Massilicoli timonensis</name>
    <dbReference type="NCBI Taxonomy" id="2015901"/>
    <lineage>
        <taxon>Bacteria</taxon>
        <taxon>Bacillati</taxon>
        <taxon>Bacillota</taxon>
        <taxon>Erysipelotrichia</taxon>
        <taxon>Erysipelotrichales</taxon>
        <taxon>Erysipelotrichaceae</taxon>
        <taxon>Massilicoli</taxon>
    </lineage>
</organism>
<evidence type="ECO:0000256" key="1">
    <source>
        <dbReference type="SAM" id="SignalP"/>
    </source>
</evidence>
<evidence type="ECO:0000313" key="3">
    <source>
        <dbReference type="Proteomes" id="UP001524435"/>
    </source>
</evidence>
<evidence type="ECO:0008006" key="4">
    <source>
        <dbReference type="Google" id="ProtNLM"/>
    </source>
</evidence>
<keyword evidence="1" id="KW-0732">Signal</keyword>
<gene>
    <name evidence="2" type="ORF">NE663_08600</name>
</gene>
<dbReference type="Gene3D" id="2.50.20.20">
    <property type="match status" value="1"/>
</dbReference>
<dbReference type="RefSeq" id="WP_256198186.1">
    <property type="nucleotide sequence ID" value="NZ_CALVCM010000045.1"/>
</dbReference>
<evidence type="ECO:0000313" key="2">
    <source>
        <dbReference type="EMBL" id="MCQ5122316.1"/>
    </source>
</evidence>
<feature type="chain" id="PRO_5045208636" description="Lipoprotein" evidence="1">
    <location>
        <begin position="19"/>
        <end position="274"/>
    </location>
</feature>
<accession>A0ABT1SM64</accession>
<comment type="caution">
    <text evidence="2">The sequence shown here is derived from an EMBL/GenBank/DDBJ whole genome shotgun (WGS) entry which is preliminary data.</text>
</comment>
<feature type="signal peptide" evidence="1">
    <location>
        <begin position="1"/>
        <end position="18"/>
    </location>
</feature>
<dbReference type="Proteomes" id="UP001524435">
    <property type="component" value="Unassembled WGS sequence"/>
</dbReference>
<sequence>MKKITMFFVTFCMLFVIGACGSKKEIQQEAIDAYKNALTKIMDYRSADYELEVNAKADGQKVKFAINGGFINDGPLQLRMNASMSVSGISVDDFMSLYIKEDYLYMSAMGENMKQPLDVEESLSSFNIGIDPETMIDDKEIKAMLEEATIDDNEIHMVFDVDVINATIEKTYDETSSGSAPHYNTMEFTFQIDEKGMLTSFSMQADAVQDEQEVVVELTLKMKDVNQLEAIEFPEDLDTYLESGTYVESDGSDAFYEDEESFEDYWYSDEEFGF</sequence>
<reference evidence="2 3" key="1">
    <citation type="submission" date="2022-06" db="EMBL/GenBank/DDBJ databases">
        <title>Isolation of gut microbiota from human fecal samples.</title>
        <authorList>
            <person name="Pamer E.G."/>
            <person name="Barat B."/>
            <person name="Waligurski E."/>
            <person name="Medina S."/>
            <person name="Paddock L."/>
            <person name="Mostad J."/>
        </authorList>
    </citation>
    <scope>NUCLEOTIDE SEQUENCE [LARGE SCALE GENOMIC DNA]</scope>
    <source>
        <strain evidence="2 3">DFI.6.1</strain>
    </source>
</reference>
<dbReference type="EMBL" id="JANGCH010000012">
    <property type="protein sequence ID" value="MCQ5122316.1"/>
    <property type="molecule type" value="Genomic_DNA"/>
</dbReference>